<evidence type="ECO:0000259" key="11">
    <source>
        <dbReference type="PROSITE" id="PS51093"/>
    </source>
</evidence>
<proteinExistence type="predicted"/>
<gene>
    <name evidence="12" type="ORF">OCL06_04570</name>
</gene>
<name>A0ABT2VKP3_9ALTE</name>
<keyword evidence="3 12" id="KW-0762">Sugar transport</keyword>
<evidence type="ECO:0000256" key="9">
    <source>
        <dbReference type="ARBA" id="ARBA00042526"/>
    </source>
</evidence>
<evidence type="ECO:0000256" key="7">
    <source>
        <dbReference type="ARBA" id="ARBA00039163"/>
    </source>
</evidence>
<evidence type="ECO:0000256" key="8">
    <source>
        <dbReference type="ARBA" id="ARBA00042296"/>
    </source>
</evidence>
<organism evidence="12 13">
    <name type="scientific">Alteromonas salexigens</name>
    <dbReference type="NCBI Taxonomy" id="2982530"/>
    <lineage>
        <taxon>Bacteria</taxon>
        <taxon>Pseudomonadati</taxon>
        <taxon>Pseudomonadota</taxon>
        <taxon>Gammaproteobacteria</taxon>
        <taxon>Alteromonadales</taxon>
        <taxon>Alteromonadaceae</taxon>
        <taxon>Alteromonas/Salinimonas group</taxon>
        <taxon>Alteromonas</taxon>
    </lineage>
</organism>
<keyword evidence="6" id="KW-0418">Kinase</keyword>
<accession>A0ABT2VKP3</accession>
<evidence type="ECO:0000313" key="13">
    <source>
        <dbReference type="Proteomes" id="UP001209257"/>
    </source>
</evidence>
<evidence type="ECO:0000256" key="6">
    <source>
        <dbReference type="ARBA" id="ARBA00022777"/>
    </source>
</evidence>
<evidence type="ECO:0000256" key="3">
    <source>
        <dbReference type="ARBA" id="ARBA00022597"/>
    </source>
</evidence>
<evidence type="ECO:0000256" key="5">
    <source>
        <dbReference type="ARBA" id="ARBA00022683"/>
    </source>
</evidence>
<comment type="subcellular location">
    <subcellularLocation>
        <location evidence="1">Cytoplasm</location>
    </subcellularLocation>
</comment>
<keyword evidence="13" id="KW-1185">Reference proteome</keyword>
<evidence type="ECO:0000256" key="10">
    <source>
        <dbReference type="ARBA" id="ARBA00042873"/>
    </source>
</evidence>
<feature type="domain" description="PTS EIIA type-1" evidence="11">
    <location>
        <begin position="39"/>
        <end position="143"/>
    </location>
</feature>
<protein>
    <recommendedName>
        <fullName evidence="7">PTS system glucose-specific EIIA component</fullName>
    </recommendedName>
    <alternativeName>
        <fullName evidence="10">EIIA-Glc</fullName>
    </alternativeName>
    <alternativeName>
        <fullName evidence="9">EIII-Glc</fullName>
    </alternativeName>
    <alternativeName>
        <fullName evidence="8">Glucose-specific phosphotransferase enzyme IIA component</fullName>
    </alternativeName>
</protein>
<evidence type="ECO:0000256" key="2">
    <source>
        <dbReference type="ARBA" id="ARBA00022448"/>
    </source>
</evidence>
<keyword evidence="2" id="KW-0813">Transport</keyword>
<dbReference type="PANTHER" id="PTHR45008:SF1">
    <property type="entry name" value="PTS SYSTEM GLUCOSE-SPECIFIC EIIA COMPONENT"/>
    <property type="match status" value="1"/>
</dbReference>
<dbReference type="RefSeq" id="WP_262992568.1">
    <property type="nucleotide sequence ID" value="NZ_JAOTJC010000006.1"/>
</dbReference>
<dbReference type="PROSITE" id="PS51093">
    <property type="entry name" value="PTS_EIIA_TYPE_1"/>
    <property type="match status" value="1"/>
</dbReference>
<dbReference type="InterPro" id="IPR050890">
    <property type="entry name" value="PTS_EIIA_component"/>
</dbReference>
<dbReference type="Pfam" id="PF00358">
    <property type="entry name" value="PTS_EIIA_1"/>
    <property type="match status" value="1"/>
</dbReference>
<dbReference type="EMBL" id="JAOTJC010000006">
    <property type="protein sequence ID" value="MCU7553867.1"/>
    <property type="molecule type" value="Genomic_DNA"/>
</dbReference>
<dbReference type="Proteomes" id="UP001209257">
    <property type="component" value="Unassembled WGS sequence"/>
</dbReference>
<dbReference type="InterPro" id="IPR011055">
    <property type="entry name" value="Dup_hybrid_motif"/>
</dbReference>
<sequence>MLVSSSPWLSEEIPADARVKIHVLPPVSGRVGKLSEHPDPLVQAGLLGQGAVLTTSSHQVLAPMSGKVVACDPLSYSFLLHTRQGLRLTIAYGFDTARLMGEKCEFKVRVGDQVKAGQVVLQINPVWLKRQQIPNCCTVTVRNTGKLRALVITSARQVTPQHDTLFTVYA</sequence>
<dbReference type="Gene3D" id="2.70.70.10">
    <property type="entry name" value="Glucose Permease (Domain IIA)"/>
    <property type="match status" value="1"/>
</dbReference>
<reference evidence="13" key="1">
    <citation type="submission" date="2023-07" db="EMBL/GenBank/DDBJ databases">
        <title>Study on multiphase classification of strain Alteromonas salexigens isolated from the Yellow Sea.</title>
        <authorList>
            <person name="Sun L."/>
        </authorList>
    </citation>
    <scope>NUCLEOTIDE SEQUENCE [LARGE SCALE GENOMIC DNA]</scope>
    <source>
        <strain evidence="13">ASW11-19</strain>
    </source>
</reference>
<evidence type="ECO:0000256" key="1">
    <source>
        <dbReference type="ARBA" id="ARBA00004496"/>
    </source>
</evidence>
<dbReference type="PANTHER" id="PTHR45008">
    <property type="entry name" value="PTS SYSTEM GLUCOSE-SPECIFIC EIIA COMPONENT"/>
    <property type="match status" value="1"/>
</dbReference>
<dbReference type="SUPFAM" id="SSF51261">
    <property type="entry name" value="Duplicated hybrid motif"/>
    <property type="match status" value="1"/>
</dbReference>
<keyword evidence="5" id="KW-0598">Phosphotransferase system</keyword>
<comment type="caution">
    <text evidence="12">The sequence shown here is derived from an EMBL/GenBank/DDBJ whole genome shotgun (WGS) entry which is preliminary data.</text>
</comment>
<evidence type="ECO:0000256" key="4">
    <source>
        <dbReference type="ARBA" id="ARBA00022679"/>
    </source>
</evidence>
<dbReference type="InterPro" id="IPR001127">
    <property type="entry name" value="PTS_EIIA_1_perm"/>
</dbReference>
<evidence type="ECO:0000313" key="12">
    <source>
        <dbReference type="EMBL" id="MCU7553867.1"/>
    </source>
</evidence>
<keyword evidence="4" id="KW-0808">Transferase</keyword>